<comment type="caution">
    <text evidence="1">The sequence shown here is derived from an EMBL/GenBank/DDBJ whole genome shotgun (WGS) entry which is preliminary data.</text>
</comment>
<protein>
    <submittedName>
        <fullName evidence="1">Uncharacterized protein</fullName>
    </submittedName>
</protein>
<reference evidence="1" key="1">
    <citation type="submission" date="2019-08" db="EMBL/GenBank/DDBJ databases">
        <authorList>
            <person name="Kucharzyk K."/>
            <person name="Murdoch R.W."/>
            <person name="Higgins S."/>
            <person name="Loffler F."/>
        </authorList>
    </citation>
    <scope>NUCLEOTIDE SEQUENCE</scope>
</reference>
<sequence length="143" mass="15859">MLQRIGAHGGIGGVAQGQEFFQRHIPYVFIQAEYTPGIVIVAYDGHLVLCEAHVHFRVIRSQGKGMMDGSQGLFRITVRARPVRNDFHKYFPPNQILAMLLRCKASVSLSGKLTVMPSAPISIALRIHSAFATFQTRTEKPLA</sequence>
<organism evidence="1">
    <name type="scientific">bioreactor metagenome</name>
    <dbReference type="NCBI Taxonomy" id="1076179"/>
    <lineage>
        <taxon>unclassified sequences</taxon>
        <taxon>metagenomes</taxon>
        <taxon>ecological metagenomes</taxon>
    </lineage>
</organism>
<evidence type="ECO:0000313" key="1">
    <source>
        <dbReference type="EMBL" id="MPN65110.1"/>
    </source>
</evidence>
<dbReference type="EMBL" id="VSSQ01146990">
    <property type="protein sequence ID" value="MPN65110.1"/>
    <property type="molecule type" value="Genomic_DNA"/>
</dbReference>
<proteinExistence type="predicted"/>
<accession>A0A645JQ02</accession>
<gene>
    <name evidence="1" type="ORF">SDC9_212889</name>
</gene>
<dbReference type="AlphaFoldDB" id="A0A645JQ02"/>
<name>A0A645JQ02_9ZZZZ</name>